<feature type="transmembrane region" description="Helical" evidence="1">
    <location>
        <begin position="64"/>
        <end position="82"/>
    </location>
</feature>
<keyword evidence="1" id="KW-0812">Transmembrane</keyword>
<keyword evidence="1" id="KW-1133">Transmembrane helix</keyword>
<evidence type="ECO:0000313" key="3">
    <source>
        <dbReference type="Proteomes" id="UP001622557"/>
    </source>
</evidence>
<feature type="transmembrane region" description="Helical" evidence="1">
    <location>
        <begin position="103"/>
        <end position="122"/>
    </location>
</feature>
<protein>
    <submittedName>
        <fullName evidence="2">ABC transporter permease</fullName>
    </submittedName>
</protein>
<sequence>MAAPGTPRAAVLALALFEARRLLRRLPVLLALVGYTTWLVWHNVQPWDEFPVLQDADRATQGGPLFVALAALLCANQAVLRSRRRDTERHFEVLALSRGQRTAAHALSVVPLALLVAVGVVAQFTWEAVKPGAIGHGSPAELLVGPLTVLLFGALGVLLARLVPSAVAAPLLVVVFFLMFVGAAFPFAGETGTAWLAPVVGTASKYPFPSDLLGRPAAWHALYLAGLALTAVLLAVLLSGSRGRRVQAAVAAALAVTVLGGAAQTRDVPEATAAARQRASLTPEKEQTCLRRGTSEYCAFPEWAPRTADWERVVRGVQSLAGGPAQGQRLLVRQRLEARYGLDVDSALPPATTPGQVTVGTAWGGNRVPEFSTAVAAVLVAGDEKAAAGVCDGRMVTVMWLSLAWQDDPEAQLRHVRLDDSLSGEAIVLSPTDPLTMTAGQTEVVRALLERPLPSVVGRVKAHWAELTSPKITTARAAELLGVHAKVGPDRCEA</sequence>
<proteinExistence type="predicted"/>
<gene>
    <name evidence="2" type="ORF">OG350_17950</name>
</gene>
<dbReference type="EMBL" id="CP108164">
    <property type="protein sequence ID" value="WTQ85860.1"/>
    <property type="molecule type" value="Genomic_DNA"/>
</dbReference>
<dbReference type="Proteomes" id="UP001622557">
    <property type="component" value="Chromosome"/>
</dbReference>
<reference evidence="2 3" key="1">
    <citation type="submission" date="2022-10" db="EMBL/GenBank/DDBJ databases">
        <title>The complete genomes of actinobacterial strains from the NBC collection.</title>
        <authorList>
            <person name="Joergensen T.S."/>
            <person name="Alvarez Arevalo M."/>
            <person name="Sterndorff E.B."/>
            <person name="Faurdal D."/>
            <person name="Vuksanovic O."/>
            <person name="Mourched A.-S."/>
            <person name="Charusanti P."/>
            <person name="Shaw S."/>
            <person name="Blin K."/>
            <person name="Weber T."/>
        </authorList>
    </citation>
    <scope>NUCLEOTIDE SEQUENCE [LARGE SCALE GENOMIC DNA]</scope>
    <source>
        <strain evidence="2 3">NBC_00156</strain>
    </source>
</reference>
<evidence type="ECO:0000256" key="1">
    <source>
        <dbReference type="SAM" id="Phobius"/>
    </source>
</evidence>
<feature type="transmembrane region" description="Helical" evidence="1">
    <location>
        <begin position="26"/>
        <end position="44"/>
    </location>
</feature>
<keyword evidence="1" id="KW-0472">Membrane</keyword>
<organism evidence="2 3">
    <name type="scientific">Streptomyces achromogenes</name>
    <dbReference type="NCBI Taxonomy" id="67255"/>
    <lineage>
        <taxon>Bacteria</taxon>
        <taxon>Bacillati</taxon>
        <taxon>Actinomycetota</taxon>
        <taxon>Actinomycetes</taxon>
        <taxon>Kitasatosporales</taxon>
        <taxon>Streptomycetaceae</taxon>
        <taxon>Streptomyces</taxon>
    </lineage>
</organism>
<feature type="transmembrane region" description="Helical" evidence="1">
    <location>
        <begin position="142"/>
        <end position="160"/>
    </location>
</feature>
<feature type="transmembrane region" description="Helical" evidence="1">
    <location>
        <begin position="167"/>
        <end position="188"/>
    </location>
</feature>
<accession>A0ABZ1KZ66</accession>
<evidence type="ECO:0000313" key="2">
    <source>
        <dbReference type="EMBL" id="WTQ85860.1"/>
    </source>
</evidence>
<feature type="transmembrane region" description="Helical" evidence="1">
    <location>
        <begin position="217"/>
        <end position="238"/>
    </location>
</feature>
<keyword evidence="3" id="KW-1185">Reference proteome</keyword>
<name>A0ABZ1KZ66_STRAH</name>